<organism evidence="1 2">
    <name type="scientific">Sesamum alatum</name>
    <dbReference type="NCBI Taxonomy" id="300844"/>
    <lineage>
        <taxon>Eukaryota</taxon>
        <taxon>Viridiplantae</taxon>
        <taxon>Streptophyta</taxon>
        <taxon>Embryophyta</taxon>
        <taxon>Tracheophyta</taxon>
        <taxon>Spermatophyta</taxon>
        <taxon>Magnoliopsida</taxon>
        <taxon>eudicotyledons</taxon>
        <taxon>Gunneridae</taxon>
        <taxon>Pentapetalae</taxon>
        <taxon>asterids</taxon>
        <taxon>lamiids</taxon>
        <taxon>Lamiales</taxon>
        <taxon>Pedaliaceae</taxon>
        <taxon>Sesamum</taxon>
    </lineage>
</organism>
<reference evidence="1" key="2">
    <citation type="journal article" date="2024" name="Plant">
        <title>Genomic evolution and insights into agronomic trait innovations of Sesamum species.</title>
        <authorList>
            <person name="Miao H."/>
            <person name="Wang L."/>
            <person name="Qu L."/>
            <person name="Liu H."/>
            <person name="Sun Y."/>
            <person name="Le M."/>
            <person name="Wang Q."/>
            <person name="Wei S."/>
            <person name="Zheng Y."/>
            <person name="Lin W."/>
            <person name="Duan Y."/>
            <person name="Cao H."/>
            <person name="Xiong S."/>
            <person name="Wang X."/>
            <person name="Wei L."/>
            <person name="Li C."/>
            <person name="Ma Q."/>
            <person name="Ju M."/>
            <person name="Zhao R."/>
            <person name="Li G."/>
            <person name="Mu C."/>
            <person name="Tian Q."/>
            <person name="Mei H."/>
            <person name="Zhang T."/>
            <person name="Gao T."/>
            <person name="Zhang H."/>
        </authorList>
    </citation>
    <scope>NUCLEOTIDE SEQUENCE</scope>
    <source>
        <strain evidence="1">3651</strain>
    </source>
</reference>
<dbReference type="AlphaFoldDB" id="A0AAE1YE14"/>
<reference evidence="1" key="1">
    <citation type="submission" date="2020-06" db="EMBL/GenBank/DDBJ databases">
        <authorList>
            <person name="Li T."/>
            <person name="Hu X."/>
            <person name="Zhang T."/>
            <person name="Song X."/>
            <person name="Zhang H."/>
            <person name="Dai N."/>
            <person name="Sheng W."/>
            <person name="Hou X."/>
            <person name="Wei L."/>
        </authorList>
    </citation>
    <scope>NUCLEOTIDE SEQUENCE</scope>
    <source>
        <strain evidence="1">3651</strain>
        <tissue evidence="1">Leaf</tissue>
    </source>
</reference>
<dbReference type="CDD" id="cd00303">
    <property type="entry name" value="retropepsin_like"/>
    <property type="match status" value="1"/>
</dbReference>
<evidence type="ECO:0000313" key="1">
    <source>
        <dbReference type="EMBL" id="KAK4428392.1"/>
    </source>
</evidence>
<comment type="caution">
    <text evidence="1">The sequence shown here is derived from an EMBL/GenBank/DDBJ whole genome shotgun (WGS) entry which is preliminary data.</text>
</comment>
<keyword evidence="2" id="KW-1185">Reference proteome</keyword>
<dbReference type="EMBL" id="JACGWO010000004">
    <property type="protein sequence ID" value="KAK4428392.1"/>
    <property type="molecule type" value="Genomic_DNA"/>
</dbReference>
<dbReference type="InterPro" id="IPR021109">
    <property type="entry name" value="Peptidase_aspartic_dom_sf"/>
</dbReference>
<gene>
    <name evidence="1" type="ORF">Salat_1138800</name>
</gene>
<evidence type="ECO:0000313" key="2">
    <source>
        <dbReference type="Proteomes" id="UP001293254"/>
    </source>
</evidence>
<accession>A0AAE1YE14</accession>
<proteinExistence type="predicted"/>
<dbReference type="Proteomes" id="UP001293254">
    <property type="component" value="Unassembled WGS sequence"/>
</dbReference>
<name>A0AAE1YE14_9LAMI</name>
<sequence>MATKEDDYSNFHISVNAMIGVHNFNTMRVTGCCKGKAINILIDTESTHNFVDYQVARRLGCFEATDPFPMVVANGSRVYKIRANIYAQCGAVTERRGGGFHVVFTIRTNNRRATKKDEIENLVQEMLDSLGFPTLVLEDEDVFTGREIATIQQN</sequence>
<protein>
    <submittedName>
        <fullName evidence="1">Uncharacterized protein</fullName>
    </submittedName>
</protein>
<dbReference type="Gene3D" id="2.40.70.10">
    <property type="entry name" value="Acid Proteases"/>
    <property type="match status" value="1"/>
</dbReference>